<dbReference type="OrthoDB" id="4188028at2759"/>
<protein>
    <submittedName>
        <fullName evidence="2">Uncharacterized protein</fullName>
    </submittedName>
</protein>
<feature type="compositionally biased region" description="Low complexity" evidence="1">
    <location>
        <begin position="677"/>
        <end position="689"/>
    </location>
</feature>
<dbReference type="AlphaFoldDB" id="A0A9P4Q9R0"/>
<feature type="region of interest" description="Disordered" evidence="1">
    <location>
        <begin position="619"/>
        <end position="640"/>
    </location>
</feature>
<feature type="region of interest" description="Disordered" evidence="1">
    <location>
        <begin position="564"/>
        <end position="589"/>
    </location>
</feature>
<dbReference type="Proteomes" id="UP000799441">
    <property type="component" value="Unassembled WGS sequence"/>
</dbReference>
<evidence type="ECO:0000256" key="1">
    <source>
        <dbReference type="SAM" id="MobiDB-lite"/>
    </source>
</evidence>
<gene>
    <name evidence="2" type="ORF">K431DRAFT_58924</name>
</gene>
<proteinExistence type="predicted"/>
<organism evidence="2 3">
    <name type="scientific">Polychaeton citri CBS 116435</name>
    <dbReference type="NCBI Taxonomy" id="1314669"/>
    <lineage>
        <taxon>Eukaryota</taxon>
        <taxon>Fungi</taxon>
        <taxon>Dikarya</taxon>
        <taxon>Ascomycota</taxon>
        <taxon>Pezizomycotina</taxon>
        <taxon>Dothideomycetes</taxon>
        <taxon>Dothideomycetidae</taxon>
        <taxon>Capnodiales</taxon>
        <taxon>Capnodiaceae</taxon>
        <taxon>Polychaeton</taxon>
    </lineage>
</organism>
<feature type="compositionally biased region" description="Basic residues" evidence="1">
    <location>
        <begin position="269"/>
        <end position="280"/>
    </location>
</feature>
<feature type="compositionally biased region" description="Polar residues" evidence="1">
    <location>
        <begin position="34"/>
        <end position="46"/>
    </location>
</feature>
<feature type="region of interest" description="Disordered" evidence="1">
    <location>
        <begin position="829"/>
        <end position="970"/>
    </location>
</feature>
<feature type="region of interest" description="Disordered" evidence="1">
    <location>
        <begin position="1"/>
        <end position="281"/>
    </location>
</feature>
<feature type="compositionally biased region" description="Polar residues" evidence="1">
    <location>
        <begin position="919"/>
        <end position="928"/>
    </location>
</feature>
<feature type="compositionally biased region" description="Low complexity" evidence="1">
    <location>
        <begin position="202"/>
        <end position="217"/>
    </location>
</feature>
<reference evidence="2" key="1">
    <citation type="journal article" date="2020" name="Stud. Mycol.">
        <title>101 Dothideomycetes genomes: a test case for predicting lifestyles and emergence of pathogens.</title>
        <authorList>
            <person name="Haridas S."/>
            <person name="Albert R."/>
            <person name="Binder M."/>
            <person name="Bloem J."/>
            <person name="Labutti K."/>
            <person name="Salamov A."/>
            <person name="Andreopoulos B."/>
            <person name="Baker S."/>
            <person name="Barry K."/>
            <person name="Bills G."/>
            <person name="Bluhm B."/>
            <person name="Cannon C."/>
            <person name="Castanera R."/>
            <person name="Culley D."/>
            <person name="Daum C."/>
            <person name="Ezra D."/>
            <person name="Gonzalez J."/>
            <person name="Henrissat B."/>
            <person name="Kuo A."/>
            <person name="Liang C."/>
            <person name="Lipzen A."/>
            <person name="Lutzoni F."/>
            <person name="Magnuson J."/>
            <person name="Mondo S."/>
            <person name="Nolan M."/>
            <person name="Ohm R."/>
            <person name="Pangilinan J."/>
            <person name="Park H.-J."/>
            <person name="Ramirez L."/>
            <person name="Alfaro M."/>
            <person name="Sun H."/>
            <person name="Tritt A."/>
            <person name="Yoshinaga Y."/>
            <person name="Zwiers L.-H."/>
            <person name="Turgeon B."/>
            <person name="Goodwin S."/>
            <person name="Spatafora J."/>
            <person name="Crous P."/>
            <person name="Grigoriev I."/>
        </authorList>
    </citation>
    <scope>NUCLEOTIDE SEQUENCE</scope>
    <source>
        <strain evidence="2">CBS 116435</strain>
    </source>
</reference>
<sequence length="1140" mass="124937">MSATLKRPREPHKGRTLPTEPFHMNTRRGGKPFASTTASPSGSFDENASRRDSSGSLQSETSDHSTQEPPAKRLRTSSEPISLPIGDAKDADYVAGRDDDGSIEDQRPYVERSPDPSFPQHHNSDYITTDAPSPSHHRHRSWNAPLSYYVVSDGAGDEDEAAPPSPPQHQPDGSASSGGSSDSGAAYESAGKDLVAPSTDVTPAASAPGSPASTPGSFNNNIAAKLADASSKPYDGEVDETLNADDTELVDVDDADEIDEGVKSDEGRPRRRFPGKRRANHPNPAIEAALRRQLELKTGFRAISRCLKPVLSQIAKRTLRDLHQNEKAHEAANEHSQVQEHLRSRLEDRQAYLHRQREMNAAQLSQRLEAEVSARKDMCRLELENIRDETLGSLELDLLRIARDMGMSDVEAPHDTEDEGEIVPRLHGQDYKFRRKGYLDPVYESRSRVAVEALQAFDDLERRLRMRQMLRDRSAQPGEGETGGFTVMDTAHRNLAVAKRASRSNAMLLAEAAVEYERRNAAAALEAEQAAFEEARRKSLLVPNEMAYGLQLLSDTATRPSLAAPWPSHHGPQVPGHHPSHISDLPPGGPVGYHLPPFAPTHPLLYHRDATSIHPPIIHAFDHQPDRGMLPPSTPKRTTKDLFVSPHAQARDPTTHVSPIDVLSRQSQDRMLPPVVSSQSSRHNSLSLNDSGPGQSQQRGQLRQPDGQPTRERQSNLMHILQSPEAPTVDKITTRYGYELSRPSNLDESSRSHSTRVSMEREGLFVPPDHRLSYSRSQSENVAAVDLAGGKPVIKHRSATFSDLSPHNPQPYSILDTSMSALQRRPISPPALEHSRTMAGAVKEESPRGHTPPIATDPHDDDPTSEKHDHKKLPAFSSKTNREERGGQSRKQWKQKHRQHKSTSGPNPSGSSPGKTPASIGSNSNLPSRPSWGQLHATQGSPLAPSTLPYPPPQTHATHPPPPAFWTAPHSYQSDYYNHLAHRNSFPLQGAPPGPALPPWGPPPPPQSPPNPLFAMPRGSQVHPPTTSLPPPPPGMTHEPFHAPFLNPGPPLPGFSPTAPIALPSTHPGQQYGGPTLAPAAPDPRYGPAFSYGPTPPPSLPAFAQQQRQERFSGDGFRKRHQSEGGQQGLFRPWFPDQRR</sequence>
<feature type="compositionally biased region" description="Low complexity" evidence="1">
    <location>
        <begin position="902"/>
        <end position="917"/>
    </location>
</feature>
<feature type="compositionally biased region" description="Pro residues" evidence="1">
    <location>
        <begin position="948"/>
        <end position="964"/>
    </location>
</feature>
<feature type="compositionally biased region" description="Basic and acidic residues" evidence="1">
    <location>
        <begin position="87"/>
        <end position="114"/>
    </location>
</feature>
<feature type="compositionally biased region" description="Pro residues" evidence="1">
    <location>
        <begin position="990"/>
        <end position="1012"/>
    </location>
</feature>
<name>A0A9P4Q9R0_9PEZI</name>
<feature type="region of interest" description="Disordered" evidence="1">
    <location>
        <begin position="664"/>
        <end position="713"/>
    </location>
</feature>
<evidence type="ECO:0000313" key="2">
    <source>
        <dbReference type="EMBL" id="KAF2722035.1"/>
    </source>
</evidence>
<dbReference type="EMBL" id="MU003785">
    <property type="protein sequence ID" value="KAF2722035.1"/>
    <property type="molecule type" value="Genomic_DNA"/>
</dbReference>
<feature type="compositionally biased region" description="Low complexity" evidence="1">
    <location>
        <begin position="173"/>
        <end position="189"/>
    </location>
</feature>
<feature type="compositionally biased region" description="Basic residues" evidence="1">
    <location>
        <begin position="891"/>
        <end position="901"/>
    </location>
</feature>
<comment type="caution">
    <text evidence="2">The sequence shown here is derived from an EMBL/GenBank/DDBJ whole genome shotgun (WGS) entry which is preliminary data.</text>
</comment>
<feature type="region of interest" description="Disordered" evidence="1">
    <location>
        <begin position="983"/>
        <end position="1140"/>
    </location>
</feature>
<feature type="compositionally biased region" description="Basic and acidic residues" evidence="1">
    <location>
        <begin position="1108"/>
        <end position="1117"/>
    </location>
</feature>
<feature type="compositionally biased region" description="Polar residues" evidence="1">
    <location>
        <begin position="690"/>
        <end position="701"/>
    </location>
</feature>
<feature type="compositionally biased region" description="Acidic residues" evidence="1">
    <location>
        <begin position="236"/>
        <end position="259"/>
    </location>
</feature>
<feature type="compositionally biased region" description="Basic and acidic residues" evidence="1">
    <location>
        <begin position="857"/>
        <end position="868"/>
    </location>
</feature>
<keyword evidence="3" id="KW-1185">Reference proteome</keyword>
<evidence type="ECO:0000313" key="3">
    <source>
        <dbReference type="Proteomes" id="UP000799441"/>
    </source>
</evidence>
<accession>A0A9P4Q9R0</accession>